<dbReference type="EMBL" id="JAFDVH010000001">
    <property type="protein sequence ID" value="KAG7491285.1"/>
    <property type="molecule type" value="Genomic_DNA"/>
</dbReference>
<protein>
    <recommendedName>
        <fullName evidence="1">B30.2/SPRY domain-containing protein</fullName>
    </recommendedName>
</protein>
<dbReference type="InterPro" id="IPR006574">
    <property type="entry name" value="PRY"/>
</dbReference>
<dbReference type="AlphaFoldDB" id="A0A9D3QIP0"/>
<dbReference type="SMART" id="SM00589">
    <property type="entry name" value="PRY"/>
    <property type="match status" value="1"/>
</dbReference>
<dbReference type="Proteomes" id="UP001046870">
    <property type="component" value="Chromosome 1"/>
</dbReference>
<dbReference type="InterPro" id="IPR001870">
    <property type="entry name" value="B30.2/SPRY"/>
</dbReference>
<dbReference type="InterPro" id="IPR013320">
    <property type="entry name" value="ConA-like_dom_sf"/>
</dbReference>
<dbReference type="Pfam" id="PF00622">
    <property type="entry name" value="SPRY"/>
    <property type="match status" value="1"/>
</dbReference>
<evidence type="ECO:0000259" key="1">
    <source>
        <dbReference type="PROSITE" id="PS50188"/>
    </source>
</evidence>
<organism evidence="2 3">
    <name type="scientific">Megalops atlanticus</name>
    <name type="common">Tarpon</name>
    <name type="synonym">Clupea gigantea</name>
    <dbReference type="NCBI Taxonomy" id="7932"/>
    <lineage>
        <taxon>Eukaryota</taxon>
        <taxon>Metazoa</taxon>
        <taxon>Chordata</taxon>
        <taxon>Craniata</taxon>
        <taxon>Vertebrata</taxon>
        <taxon>Euteleostomi</taxon>
        <taxon>Actinopterygii</taxon>
        <taxon>Neopterygii</taxon>
        <taxon>Teleostei</taxon>
        <taxon>Elopiformes</taxon>
        <taxon>Megalopidae</taxon>
        <taxon>Megalops</taxon>
    </lineage>
</organism>
<dbReference type="SMART" id="SM00449">
    <property type="entry name" value="SPRY"/>
    <property type="match status" value="1"/>
</dbReference>
<keyword evidence="3" id="KW-1185">Reference proteome</keyword>
<dbReference type="InterPro" id="IPR003879">
    <property type="entry name" value="Butyrophylin_SPRY"/>
</dbReference>
<accession>A0A9D3QIP0</accession>
<evidence type="ECO:0000313" key="2">
    <source>
        <dbReference type="EMBL" id="KAG7491285.1"/>
    </source>
</evidence>
<dbReference type="InterPro" id="IPR050143">
    <property type="entry name" value="TRIM/RBCC"/>
</dbReference>
<dbReference type="SUPFAM" id="SSF49899">
    <property type="entry name" value="Concanavalin A-like lectins/glucanases"/>
    <property type="match status" value="1"/>
</dbReference>
<name>A0A9D3QIP0_MEGAT</name>
<dbReference type="PRINTS" id="PR01407">
    <property type="entry name" value="BUTYPHLNCDUF"/>
</dbReference>
<comment type="caution">
    <text evidence="2">The sequence shown here is derived from an EMBL/GenBank/DDBJ whole genome shotgun (WGS) entry which is preliminary data.</text>
</comment>
<dbReference type="OrthoDB" id="9049620at2759"/>
<dbReference type="CDD" id="cd12893">
    <property type="entry name" value="SPRY_PRY_TRIM35"/>
    <property type="match status" value="1"/>
</dbReference>
<dbReference type="Gene3D" id="2.60.120.920">
    <property type="match status" value="1"/>
</dbReference>
<dbReference type="InterPro" id="IPR043136">
    <property type="entry name" value="B30.2/SPRY_sf"/>
</dbReference>
<gene>
    <name evidence="2" type="ORF">MATL_G00001680</name>
</gene>
<feature type="domain" description="B30.2/SPRY" evidence="1">
    <location>
        <begin position="1"/>
        <end position="182"/>
    </location>
</feature>
<sequence>MLGTVQYTPVTLDPNTADPFLALSDDLTSVIDSGRSQQLPDNPERFVSCGEMLGSRGFGSGRHTWDVEVGDNANWMVGVASRRAERKALVPACPGNGFWGVSLRDGEYEALESPSVPLPLREKLRGVRVQLDWDAGRVSFSDPADGAPLYTFRHPFAEEVYPYFCTTCESHPLRLVPVEVRIRVEDPTP</sequence>
<dbReference type="PROSITE" id="PS50188">
    <property type="entry name" value="B302_SPRY"/>
    <property type="match status" value="1"/>
</dbReference>
<dbReference type="PANTHER" id="PTHR24103">
    <property type="entry name" value="E3 UBIQUITIN-PROTEIN LIGASE TRIM"/>
    <property type="match status" value="1"/>
</dbReference>
<evidence type="ECO:0000313" key="3">
    <source>
        <dbReference type="Proteomes" id="UP001046870"/>
    </source>
</evidence>
<dbReference type="InterPro" id="IPR003877">
    <property type="entry name" value="SPRY_dom"/>
</dbReference>
<dbReference type="FunFam" id="2.60.120.920:FF:000004">
    <property type="entry name" value="Butyrophilin subfamily 1 member A1"/>
    <property type="match status" value="1"/>
</dbReference>
<dbReference type="Pfam" id="PF13765">
    <property type="entry name" value="PRY"/>
    <property type="match status" value="1"/>
</dbReference>
<proteinExistence type="predicted"/>
<reference evidence="2" key="1">
    <citation type="submission" date="2021-01" db="EMBL/GenBank/DDBJ databases">
        <authorList>
            <person name="Zahm M."/>
            <person name="Roques C."/>
            <person name="Cabau C."/>
            <person name="Klopp C."/>
            <person name="Donnadieu C."/>
            <person name="Jouanno E."/>
            <person name="Lampietro C."/>
            <person name="Louis A."/>
            <person name="Herpin A."/>
            <person name="Echchiki A."/>
            <person name="Berthelot C."/>
            <person name="Parey E."/>
            <person name="Roest-Crollius H."/>
            <person name="Braasch I."/>
            <person name="Postlethwait J."/>
            <person name="Bobe J."/>
            <person name="Montfort J."/>
            <person name="Bouchez O."/>
            <person name="Begum T."/>
            <person name="Mejri S."/>
            <person name="Adams A."/>
            <person name="Chen W.-J."/>
            <person name="Guiguen Y."/>
        </authorList>
    </citation>
    <scope>NUCLEOTIDE SEQUENCE</scope>
    <source>
        <strain evidence="2">YG-15Mar2019-1</strain>
        <tissue evidence="2">Brain</tissue>
    </source>
</reference>